<feature type="compositionally biased region" description="Polar residues" evidence="1">
    <location>
        <begin position="27"/>
        <end position="37"/>
    </location>
</feature>
<dbReference type="AlphaFoldDB" id="A0A1B1UI36"/>
<proteinExistence type="predicted"/>
<reference evidence="2 3" key="1">
    <citation type="submission" date="2016-07" db="EMBL/GenBank/DDBJ databases">
        <title>Complete genome sequence of Bradyrhizobium icense LMTR 13T, a potential inoculant strain isolated from lima bean (Phaseolus lunatus) in Peru.</title>
        <authorList>
            <person name="Ormeno-Orrillo E."/>
            <person name="Duran D."/>
            <person name="Rogel M.A."/>
            <person name="Rey L."/>
            <person name="Imperial J."/>
            <person name="Ruiz-Argueso T."/>
            <person name="Martinez-Romero E."/>
        </authorList>
    </citation>
    <scope>NUCLEOTIDE SEQUENCE [LARGE SCALE GENOMIC DNA]</scope>
    <source>
        <strain evidence="2 3">LMTR 13</strain>
    </source>
</reference>
<dbReference type="Proteomes" id="UP000092839">
    <property type="component" value="Chromosome"/>
</dbReference>
<accession>A0A1B1UI36</accession>
<organism evidence="2 3">
    <name type="scientific">Bradyrhizobium icense</name>
    <dbReference type="NCBI Taxonomy" id="1274631"/>
    <lineage>
        <taxon>Bacteria</taxon>
        <taxon>Pseudomonadati</taxon>
        <taxon>Pseudomonadota</taxon>
        <taxon>Alphaproteobacteria</taxon>
        <taxon>Hyphomicrobiales</taxon>
        <taxon>Nitrobacteraceae</taxon>
        <taxon>Bradyrhizobium</taxon>
    </lineage>
</organism>
<evidence type="ECO:0000313" key="2">
    <source>
        <dbReference type="EMBL" id="ANW02410.1"/>
    </source>
</evidence>
<evidence type="ECO:0000313" key="3">
    <source>
        <dbReference type="Proteomes" id="UP000092839"/>
    </source>
</evidence>
<keyword evidence="3" id="KW-1185">Reference proteome</keyword>
<gene>
    <name evidence="2" type="ORF">LMTR13_21790</name>
</gene>
<protein>
    <submittedName>
        <fullName evidence="2">Uncharacterized protein</fullName>
    </submittedName>
</protein>
<evidence type="ECO:0000256" key="1">
    <source>
        <dbReference type="SAM" id="MobiDB-lite"/>
    </source>
</evidence>
<dbReference type="KEGG" id="bic:LMTR13_21790"/>
<feature type="region of interest" description="Disordered" evidence="1">
    <location>
        <begin position="15"/>
        <end position="37"/>
    </location>
</feature>
<sequence length="358" mass="40193">MTDLPLLRYSKNDHSRGINRMAEPNGDNPQQKKTQQPKVGDRFWFWLEGEPSAFEVMLADALAAFPKSEGADNGVFQVRTYSWRGTVDFTHDFLETHLPRKIELPFDRIITFLRVDDTLNFSIPVPTLSFSDIATAGSIHISPHKYSFTHQTLLILACRQTDHDREPPALAETFDALGLVSILSGHILQGRSLFSSYFCTNRKKFISGTLGVVSQSSVDWTPLKLAAADPEVFDARDDRTHAALWFAGAAFSSHDDAAKVVSYVTAFEILMGKNLQNYVRQLYRRDSELQKLALEKIQALEKLRGDLVHAGRRIALSPELERYAQAFILDAIRRNKNLASMAFAVQSVGHSIRQGVSP</sequence>
<dbReference type="EMBL" id="CP016428">
    <property type="protein sequence ID" value="ANW02410.1"/>
    <property type="molecule type" value="Genomic_DNA"/>
</dbReference>
<name>A0A1B1UI36_9BRAD</name>